<dbReference type="CDD" id="cd01650">
    <property type="entry name" value="RT_nLTR_like"/>
    <property type="match status" value="1"/>
</dbReference>
<protein>
    <submittedName>
        <fullName evidence="2">(diamondback moth) hypothetical protein</fullName>
    </submittedName>
</protein>
<comment type="caution">
    <text evidence="2">The sequence shown here is derived from an EMBL/GenBank/DDBJ whole genome shotgun (WGS) entry which is preliminary data.</text>
</comment>
<reference evidence="2" key="1">
    <citation type="submission" date="2020-11" db="EMBL/GenBank/DDBJ databases">
        <authorList>
            <person name="Whiteford S."/>
        </authorList>
    </citation>
    <scope>NUCLEOTIDE SEQUENCE</scope>
</reference>
<dbReference type="PROSITE" id="PS50878">
    <property type="entry name" value="RT_POL"/>
    <property type="match status" value="1"/>
</dbReference>
<dbReference type="AlphaFoldDB" id="A0A8S4DHJ8"/>
<dbReference type="EMBL" id="CAJHNJ030000005">
    <property type="protein sequence ID" value="CAG9099873.1"/>
    <property type="molecule type" value="Genomic_DNA"/>
</dbReference>
<evidence type="ECO:0000313" key="3">
    <source>
        <dbReference type="Proteomes" id="UP000653454"/>
    </source>
</evidence>
<dbReference type="SUPFAM" id="SSF56672">
    <property type="entry name" value="DNA/RNA polymerases"/>
    <property type="match status" value="1"/>
</dbReference>
<accession>A0A8S4DHJ8</accession>
<feature type="domain" description="Reverse transcriptase" evidence="1">
    <location>
        <begin position="89"/>
        <end position="370"/>
    </location>
</feature>
<dbReference type="Pfam" id="PF00078">
    <property type="entry name" value="RVT_1"/>
    <property type="match status" value="1"/>
</dbReference>
<gene>
    <name evidence="2" type="ORF">PLXY2_LOCUS2342</name>
</gene>
<evidence type="ECO:0000313" key="2">
    <source>
        <dbReference type="EMBL" id="CAG9099873.1"/>
    </source>
</evidence>
<name>A0A8S4DHJ8_PLUXY</name>
<organism evidence="2 3">
    <name type="scientific">Plutella xylostella</name>
    <name type="common">Diamondback moth</name>
    <name type="synonym">Plutella maculipennis</name>
    <dbReference type="NCBI Taxonomy" id="51655"/>
    <lineage>
        <taxon>Eukaryota</taxon>
        <taxon>Metazoa</taxon>
        <taxon>Ecdysozoa</taxon>
        <taxon>Arthropoda</taxon>
        <taxon>Hexapoda</taxon>
        <taxon>Insecta</taxon>
        <taxon>Pterygota</taxon>
        <taxon>Neoptera</taxon>
        <taxon>Endopterygota</taxon>
        <taxon>Lepidoptera</taxon>
        <taxon>Glossata</taxon>
        <taxon>Ditrysia</taxon>
        <taxon>Yponomeutoidea</taxon>
        <taxon>Plutellidae</taxon>
        <taxon>Plutella</taxon>
    </lineage>
</organism>
<dbReference type="InterPro" id="IPR000477">
    <property type="entry name" value="RT_dom"/>
</dbReference>
<evidence type="ECO:0000259" key="1">
    <source>
        <dbReference type="PROSITE" id="PS50878"/>
    </source>
</evidence>
<dbReference type="Proteomes" id="UP000653454">
    <property type="component" value="Unassembled WGS sequence"/>
</dbReference>
<dbReference type="PANTHER" id="PTHR33332">
    <property type="entry name" value="REVERSE TRANSCRIPTASE DOMAIN-CONTAINING PROTEIN"/>
    <property type="match status" value="1"/>
</dbReference>
<dbReference type="GO" id="GO:0071897">
    <property type="term" value="P:DNA biosynthetic process"/>
    <property type="evidence" value="ECO:0007669"/>
    <property type="project" value="UniProtKB-ARBA"/>
</dbReference>
<keyword evidence="3" id="KW-1185">Reference proteome</keyword>
<proteinExistence type="predicted"/>
<dbReference type="InterPro" id="IPR043502">
    <property type="entry name" value="DNA/RNA_pol_sf"/>
</dbReference>
<sequence>MVNQAFVNVGRDLASKISPCAQIPSTPKYGLSSPIGNSLVILPVDNAQVERLVKSLRSNCATGWDDIPAKILKNSSDVLVPPITHLCNLAINSGIFPLALKNAIVHPIYKSGDKESVTNYRPISVLSSISKILERILNNCLTEYLDKYQIIARNQYGFRAGVSTEDAVADFSCAVVSKLDKQFKCYGIFLDLSKAFDTVSVPILMTKLEQIGIRGITLQLFCDYLTDRSQCVKIDSYVSKNEPLSYGVPQGSILGPTLFLVYINDLCTLKMPNTEIFTYADDTALLIYDVDWESAKLRAESSLRVVMEWLSSNLLTLNLSKTQYLCFNISNRVKQNSGLRIKAHYCSTSTNCQCPTIDKTDSIRYLGVILDDKLNWGSHINSLYPAKLKLSEDFIMKHFLAGLLLKQVEQSLREAPQKRRSALGVLRAQLTKHEHDDRYAARTRRARVARLYAPWLTTVLDIAPVQWGQLEQSLREAPQKRRCALGVLRAQLTKHEHDDRYAARTRRARVARLYAPWLTVVLAEAGGTTLREAPQKRRCALGVLRAQLTKHEHDDRYAARTRRARVARLYAPWLTVVLGSTARRGQLEQSLRSAPQKRRSALGVLRAQLTKHEHDDRYAARTRRARVARLYAPWLTVVLGTVLFISRTPLQSPHQNAHRLVAKSLASPVYENGHDKPDGEAILHPIINNTQKEVASAHSTPRKNRLTLHFDHTPVRNSAHFKDPPVILNTMHGKDQHNNLSHSSLESVSTMSGGDSLPRNLAKPDLSEIGDQVNRFGVMSPEEVRDVLLCFLFVLKYLDEDRLVEWWKTHTPAQTHAFFNVLE</sequence>